<dbReference type="PANTHER" id="PTHR10622:SF13">
    <property type="entry name" value="NACHT DOMAIN-CONTAINING PROTEIN"/>
    <property type="match status" value="1"/>
</dbReference>
<evidence type="ECO:0000313" key="2">
    <source>
        <dbReference type="EMBL" id="KAK4120063.1"/>
    </source>
</evidence>
<evidence type="ECO:0000313" key="3">
    <source>
        <dbReference type="Proteomes" id="UP001302602"/>
    </source>
</evidence>
<dbReference type="EMBL" id="MU853241">
    <property type="protein sequence ID" value="KAK4120063.1"/>
    <property type="molecule type" value="Genomic_DNA"/>
</dbReference>
<protein>
    <recommendedName>
        <fullName evidence="1">Heterokaryon incompatibility domain-containing protein</fullName>
    </recommendedName>
</protein>
<dbReference type="Proteomes" id="UP001302602">
    <property type="component" value="Unassembled WGS sequence"/>
</dbReference>
<dbReference type="PANTHER" id="PTHR10622">
    <property type="entry name" value="HET DOMAIN-CONTAINING PROTEIN"/>
    <property type="match status" value="1"/>
</dbReference>
<proteinExistence type="predicted"/>
<sequence>MGIRFRRGYPPRYDGRHREEQGWSRQDSFLRRSSAPSWSFYFWIDTCCIDKTNGAELNEAINSMFWWYRNAARCYVYLSDIFVVDNQPQPNDQLSNARPSWESTFRESRWFTRGWTLQELLAPASVLFFAKDGSLHGDKASLPQELHEITGISISALYAEPLAHFSAEQRFKWAEKRKTKREKKLGVLASGHLRRLHPDHLW</sequence>
<reference evidence="2" key="1">
    <citation type="journal article" date="2023" name="Mol. Phylogenet. Evol.">
        <title>Genome-scale phylogeny and comparative genomics of the fungal order Sordariales.</title>
        <authorList>
            <person name="Hensen N."/>
            <person name="Bonometti L."/>
            <person name="Westerberg I."/>
            <person name="Brannstrom I.O."/>
            <person name="Guillou S."/>
            <person name="Cros-Aarteil S."/>
            <person name="Calhoun S."/>
            <person name="Haridas S."/>
            <person name="Kuo A."/>
            <person name="Mondo S."/>
            <person name="Pangilinan J."/>
            <person name="Riley R."/>
            <person name="LaButti K."/>
            <person name="Andreopoulos B."/>
            <person name="Lipzen A."/>
            <person name="Chen C."/>
            <person name="Yan M."/>
            <person name="Daum C."/>
            <person name="Ng V."/>
            <person name="Clum A."/>
            <person name="Steindorff A."/>
            <person name="Ohm R.A."/>
            <person name="Martin F."/>
            <person name="Silar P."/>
            <person name="Natvig D.O."/>
            <person name="Lalanne C."/>
            <person name="Gautier V."/>
            <person name="Ament-Velasquez S.L."/>
            <person name="Kruys A."/>
            <person name="Hutchinson M.I."/>
            <person name="Powell A.J."/>
            <person name="Barry K."/>
            <person name="Miller A.N."/>
            <person name="Grigoriev I.V."/>
            <person name="Debuchy R."/>
            <person name="Gladieux P."/>
            <person name="Hiltunen Thoren M."/>
            <person name="Johannesson H."/>
        </authorList>
    </citation>
    <scope>NUCLEOTIDE SEQUENCE</scope>
    <source>
        <strain evidence="2">CBS 731.68</strain>
    </source>
</reference>
<evidence type="ECO:0000259" key="1">
    <source>
        <dbReference type="Pfam" id="PF06985"/>
    </source>
</evidence>
<dbReference type="InterPro" id="IPR010730">
    <property type="entry name" value="HET"/>
</dbReference>
<keyword evidence="3" id="KW-1185">Reference proteome</keyword>
<dbReference type="RefSeq" id="XP_062643835.1">
    <property type="nucleotide sequence ID" value="XM_062797364.1"/>
</dbReference>
<dbReference type="AlphaFoldDB" id="A0AAN6TSX3"/>
<comment type="caution">
    <text evidence="2">The sequence shown here is derived from an EMBL/GenBank/DDBJ whole genome shotgun (WGS) entry which is preliminary data.</text>
</comment>
<name>A0AAN6TSX3_9PEZI</name>
<gene>
    <name evidence="2" type="ORF">N657DRAFT_702570</name>
</gene>
<feature type="domain" description="Heterokaryon incompatibility" evidence="1">
    <location>
        <begin position="40"/>
        <end position="119"/>
    </location>
</feature>
<dbReference type="Pfam" id="PF06985">
    <property type="entry name" value="HET"/>
    <property type="match status" value="1"/>
</dbReference>
<accession>A0AAN6TSX3</accession>
<organism evidence="2 3">
    <name type="scientific">Parathielavia appendiculata</name>
    <dbReference type="NCBI Taxonomy" id="2587402"/>
    <lineage>
        <taxon>Eukaryota</taxon>
        <taxon>Fungi</taxon>
        <taxon>Dikarya</taxon>
        <taxon>Ascomycota</taxon>
        <taxon>Pezizomycotina</taxon>
        <taxon>Sordariomycetes</taxon>
        <taxon>Sordariomycetidae</taxon>
        <taxon>Sordariales</taxon>
        <taxon>Chaetomiaceae</taxon>
        <taxon>Parathielavia</taxon>
    </lineage>
</organism>
<dbReference type="GeneID" id="87834135"/>
<reference evidence="2" key="2">
    <citation type="submission" date="2023-05" db="EMBL/GenBank/DDBJ databases">
        <authorList>
            <consortium name="Lawrence Berkeley National Laboratory"/>
            <person name="Steindorff A."/>
            <person name="Hensen N."/>
            <person name="Bonometti L."/>
            <person name="Westerberg I."/>
            <person name="Brannstrom I.O."/>
            <person name="Guillou S."/>
            <person name="Cros-Aarteil S."/>
            <person name="Calhoun S."/>
            <person name="Haridas S."/>
            <person name="Kuo A."/>
            <person name="Mondo S."/>
            <person name="Pangilinan J."/>
            <person name="Riley R."/>
            <person name="Labutti K."/>
            <person name="Andreopoulos B."/>
            <person name="Lipzen A."/>
            <person name="Chen C."/>
            <person name="Yanf M."/>
            <person name="Daum C."/>
            <person name="Ng V."/>
            <person name="Clum A."/>
            <person name="Ohm R."/>
            <person name="Martin F."/>
            <person name="Silar P."/>
            <person name="Natvig D."/>
            <person name="Lalanne C."/>
            <person name="Gautier V."/>
            <person name="Ament-Velasquez S.L."/>
            <person name="Kruys A."/>
            <person name="Hutchinson M.I."/>
            <person name="Powell A.J."/>
            <person name="Barry K."/>
            <person name="Miller A.N."/>
            <person name="Grigoriev I.V."/>
            <person name="Debuchy R."/>
            <person name="Gladieux P."/>
            <person name="Thoren M.H."/>
            <person name="Johannesson H."/>
        </authorList>
    </citation>
    <scope>NUCLEOTIDE SEQUENCE</scope>
    <source>
        <strain evidence="2">CBS 731.68</strain>
    </source>
</reference>